<dbReference type="Proteomes" id="UP000682782">
    <property type="component" value="Chromosome"/>
</dbReference>
<organism evidence="1 2">
    <name type="scientific">Aristaeella hokkaidonensis</name>
    <dbReference type="NCBI Taxonomy" id="3046382"/>
    <lineage>
        <taxon>Bacteria</taxon>
        <taxon>Bacillati</taxon>
        <taxon>Bacillota</taxon>
        <taxon>Clostridia</taxon>
        <taxon>Eubacteriales</taxon>
        <taxon>Aristaeellaceae</taxon>
        <taxon>Aristaeella</taxon>
    </lineage>
</organism>
<evidence type="ECO:0000313" key="2">
    <source>
        <dbReference type="Proteomes" id="UP000682782"/>
    </source>
</evidence>
<reference evidence="1" key="1">
    <citation type="submission" date="2021-01" db="EMBL/GenBank/DDBJ databases">
        <title>Complete genome sequence of Clostridiales bacterium R-7.</title>
        <authorList>
            <person name="Mahoney-Kurpe S.C."/>
            <person name="Palevich N."/>
            <person name="Koike S."/>
            <person name="Moon C.D."/>
            <person name="Attwood G.T."/>
        </authorList>
    </citation>
    <scope>NUCLEOTIDE SEQUENCE</scope>
    <source>
        <strain evidence="1">R-7</strain>
    </source>
</reference>
<protein>
    <submittedName>
        <fullName evidence="1">Exodeoxyribonuclease VII large subunit</fullName>
        <ecNumber evidence="1">3.1.11.6</ecNumber>
    </submittedName>
</protein>
<dbReference type="EMBL" id="CP068393">
    <property type="protein sequence ID" value="QUC68239.1"/>
    <property type="molecule type" value="Genomic_DNA"/>
</dbReference>
<keyword evidence="1" id="KW-0378">Hydrolase</keyword>
<dbReference type="EC" id="3.1.11.6" evidence="1"/>
<gene>
    <name evidence="1" type="primary">xseA</name>
    <name evidence="1" type="ORF">JYE49_05965</name>
</gene>
<accession>A0AC61N9I4</accession>
<name>A0AC61N9I4_9FIRM</name>
<proteinExistence type="predicted"/>
<sequence length="422" mass="45670">MTNEAGLSVSELNLIISEAVRRDPRTRSVLVRGEVSGFRNQIASGHWYFSLKDAQASIGCAMFRNANLRAQIRPKDGDQVLAEGYVDFYAPQGKMQLIVTGLRPAGLGDMYVKLEELKQKLAAEGLFDPGRKRQLPMKPRKVAVVTSQSGAALHDILNVSALRCPAIPIVLIPVTVQGTGAGKEIAEGIRKANETDADVIIVARGGGSAEDLWCFNDEIVARAVAASEKPVVSGVGHEIDTSLCDLAADVRASTPSNAAEIVFPDSRELQGRVNLMRSALTRAETTEIRKAELKLTGLRQRLSALSPEKRIALLESRRELLKLQLCGAIGTRLENAAKGTADARNALKLAVSGRMKDAEHTAARLRERLTAVSPLAVLNRGYALVYDQEEKILTRAEEAKTRKEMTLQFADGRVAVTGKGTV</sequence>
<keyword evidence="2" id="KW-1185">Reference proteome</keyword>
<evidence type="ECO:0000313" key="1">
    <source>
        <dbReference type="EMBL" id="QUC68239.1"/>
    </source>
</evidence>